<keyword evidence="17" id="KW-1185">Reference proteome</keyword>
<feature type="domain" description="Secretin/TonB short N-terminal" evidence="15">
    <location>
        <begin position="84"/>
        <end position="135"/>
    </location>
</feature>
<gene>
    <name evidence="16" type="ORF">DD235_01505</name>
</gene>
<comment type="similarity">
    <text evidence="2 12 13">Belongs to the TonB-dependent receptor family.</text>
</comment>
<dbReference type="InterPro" id="IPR036942">
    <property type="entry name" value="Beta-barrel_TonB_sf"/>
</dbReference>
<dbReference type="PANTHER" id="PTHR32552:SF74">
    <property type="entry name" value="HYDROXAMATE SIDEROPHORE RECEPTOR FHUE"/>
    <property type="match status" value="1"/>
</dbReference>
<dbReference type="AlphaFoldDB" id="A0A2V1K3S4"/>
<feature type="compositionally biased region" description="Low complexity" evidence="14">
    <location>
        <begin position="144"/>
        <end position="162"/>
    </location>
</feature>
<sequence length="794" mass="86026">MPNERKPHQMHRVSGLSLTIQAALAGLLAMGSTLVHENAHAQAGMTGQPMERDGLDARSASQHYDLPAGALADALARFARAAGITLSFDPALVAGQHAPALNGTYGTDQALAELMRDSPVEAVRTGDRGYSLRSRPMPTQRLETVTVRGTTDSTTEGSGSYTASGPTTAATGLDLTLRQTPQSVTIMTRQRMDDFKLENLTDVMTQTPGVSVTRMGSYIEYGARGSAVNLQTEGSRQNSSGYTYFGGTNYTQDDLADIDRVEVLKGSAGLLTGYGNPGATVNMIRKRPTHDFQASGSVSAGQWDNYRASVDVSGPLNQAATLRGRAVALASRAHGFMDGEKTDGHLLFGTLEADLGESTTLAAGVTYRKRKVSGLAMYESITLYDSAGNFQGWKPRSFNPGASWAGYDQTSINVFSRLEHRFANGWSAKLQASHENIEMPELRLGGYQDSYANATRYLDTLNDNTSLMFDLKGPVEFLGRTHELLVGAGTSEMHSSFGSNKFGDSDHRKKQHYAYGAGRFSLLDPLNLILGMRVTDYESTDKTLYVEGGSQTLKDTGVLTPYAGLVFDASEDISLYASYARIFESQSAQDASGNTLDPREGVTYEIGAKGEFFDKRLNASISQFWMRTDNEAESTGQKTPGGANAYRAVSGVMRRGYELELSGEVWPGWQVQGSYVMNSSTLSTASSSPKRQLKLGTSYRFAGGLLDDLTVGAAARWQSAREAHAGNIGIEQSAYWVMDLMARYQVNRQLSLSANVNNVFDKKYLAGMSASSWEGVVYTWGAPRSVMLSARYQF</sequence>
<dbReference type="Gene3D" id="2.40.170.20">
    <property type="entry name" value="TonB-dependent receptor, beta-barrel domain"/>
    <property type="match status" value="1"/>
</dbReference>
<dbReference type="SMART" id="SM00965">
    <property type="entry name" value="STN"/>
    <property type="match status" value="1"/>
</dbReference>
<dbReference type="Gene3D" id="3.55.50.30">
    <property type="match status" value="1"/>
</dbReference>
<dbReference type="Pfam" id="PF07715">
    <property type="entry name" value="Plug"/>
    <property type="match status" value="1"/>
</dbReference>
<dbReference type="Proteomes" id="UP000245212">
    <property type="component" value="Unassembled WGS sequence"/>
</dbReference>
<evidence type="ECO:0000313" key="16">
    <source>
        <dbReference type="EMBL" id="PWF24883.1"/>
    </source>
</evidence>
<keyword evidence="3 12" id="KW-0813">Transport</keyword>
<keyword evidence="6 12" id="KW-0812">Transmembrane</keyword>
<keyword evidence="11 12" id="KW-0998">Cell outer membrane</keyword>
<proteinExistence type="inferred from homology"/>
<comment type="caution">
    <text evidence="16">The sequence shown here is derived from an EMBL/GenBank/DDBJ whole genome shotgun (WGS) entry which is preliminary data.</text>
</comment>
<name>A0A2V1K3S4_9BURK</name>
<dbReference type="InterPro" id="IPR012910">
    <property type="entry name" value="Plug_dom"/>
</dbReference>
<evidence type="ECO:0000256" key="14">
    <source>
        <dbReference type="SAM" id="MobiDB-lite"/>
    </source>
</evidence>
<keyword evidence="10 16" id="KW-0675">Receptor</keyword>
<dbReference type="PROSITE" id="PS52016">
    <property type="entry name" value="TONB_DEPENDENT_REC_3"/>
    <property type="match status" value="1"/>
</dbReference>
<keyword evidence="4 12" id="KW-1134">Transmembrane beta strand</keyword>
<evidence type="ECO:0000259" key="15">
    <source>
        <dbReference type="SMART" id="SM00965"/>
    </source>
</evidence>
<dbReference type="Pfam" id="PF00593">
    <property type="entry name" value="TonB_dep_Rec_b-barrel"/>
    <property type="match status" value="1"/>
</dbReference>
<dbReference type="InterPro" id="IPR037066">
    <property type="entry name" value="Plug_dom_sf"/>
</dbReference>
<evidence type="ECO:0000256" key="10">
    <source>
        <dbReference type="ARBA" id="ARBA00023170"/>
    </source>
</evidence>
<dbReference type="GO" id="GO:0015891">
    <property type="term" value="P:siderophore transport"/>
    <property type="evidence" value="ECO:0007669"/>
    <property type="project" value="InterPro"/>
</dbReference>
<evidence type="ECO:0000256" key="1">
    <source>
        <dbReference type="ARBA" id="ARBA00004571"/>
    </source>
</evidence>
<dbReference type="GO" id="GO:0038023">
    <property type="term" value="F:signaling receptor activity"/>
    <property type="evidence" value="ECO:0007669"/>
    <property type="project" value="InterPro"/>
</dbReference>
<dbReference type="SUPFAM" id="SSF56935">
    <property type="entry name" value="Porins"/>
    <property type="match status" value="1"/>
</dbReference>
<dbReference type="GO" id="GO:0009279">
    <property type="term" value="C:cell outer membrane"/>
    <property type="evidence" value="ECO:0007669"/>
    <property type="project" value="UniProtKB-SubCell"/>
</dbReference>
<dbReference type="PANTHER" id="PTHR32552">
    <property type="entry name" value="FERRICHROME IRON RECEPTOR-RELATED"/>
    <property type="match status" value="1"/>
</dbReference>
<comment type="subcellular location">
    <subcellularLocation>
        <location evidence="1 12">Cell outer membrane</location>
        <topology evidence="1 12">Multi-pass membrane protein</topology>
    </subcellularLocation>
</comment>
<evidence type="ECO:0000256" key="13">
    <source>
        <dbReference type="RuleBase" id="RU003357"/>
    </source>
</evidence>
<keyword evidence="9 12" id="KW-0472">Membrane</keyword>
<dbReference type="RefSeq" id="WP_109060286.1">
    <property type="nucleotide sequence ID" value="NZ_QETA01000001.1"/>
</dbReference>
<keyword evidence="5" id="KW-0410">Iron transport</keyword>
<evidence type="ECO:0000256" key="4">
    <source>
        <dbReference type="ARBA" id="ARBA00022452"/>
    </source>
</evidence>
<dbReference type="CDD" id="cd01347">
    <property type="entry name" value="ligand_gated_channel"/>
    <property type="match status" value="1"/>
</dbReference>
<dbReference type="NCBIfam" id="TIGR01783">
    <property type="entry name" value="TonB-siderophor"/>
    <property type="match status" value="1"/>
</dbReference>
<evidence type="ECO:0000256" key="8">
    <source>
        <dbReference type="ARBA" id="ARBA00023077"/>
    </source>
</evidence>
<evidence type="ECO:0000313" key="17">
    <source>
        <dbReference type="Proteomes" id="UP000245212"/>
    </source>
</evidence>
<dbReference type="InterPro" id="IPR010105">
    <property type="entry name" value="TonB_sidphr_rcpt"/>
</dbReference>
<reference evidence="17" key="1">
    <citation type="submission" date="2018-05" db="EMBL/GenBank/DDBJ databases">
        <authorList>
            <person name="Li Y."/>
        </authorList>
    </citation>
    <scope>NUCLEOTIDE SEQUENCE [LARGE SCALE GENOMIC DNA]</scope>
    <source>
        <strain evidence="17">3d-2-2</strain>
    </source>
</reference>
<feature type="region of interest" description="Disordered" evidence="14">
    <location>
        <begin position="144"/>
        <end position="167"/>
    </location>
</feature>
<organism evidence="16 17">
    <name type="scientific">Corticimicrobacter populi</name>
    <dbReference type="NCBI Taxonomy" id="2175229"/>
    <lineage>
        <taxon>Bacteria</taxon>
        <taxon>Pseudomonadati</taxon>
        <taxon>Pseudomonadota</taxon>
        <taxon>Betaproteobacteria</taxon>
        <taxon>Burkholderiales</taxon>
        <taxon>Alcaligenaceae</taxon>
        <taxon>Corticimicrobacter</taxon>
    </lineage>
</organism>
<evidence type="ECO:0000256" key="6">
    <source>
        <dbReference type="ARBA" id="ARBA00022692"/>
    </source>
</evidence>
<dbReference type="GO" id="GO:0015344">
    <property type="term" value="F:siderophore uptake transmembrane transporter activity"/>
    <property type="evidence" value="ECO:0007669"/>
    <property type="project" value="TreeGrafter"/>
</dbReference>
<evidence type="ECO:0000256" key="2">
    <source>
        <dbReference type="ARBA" id="ARBA00009810"/>
    </source>
</evidence>
<dbReference type="InterPro" id="IPR000531">
    <property type="entry name" value="Beta-barrel_TonB"/>
</dbReference>
<evidence type="ECO:0000256" key="5">
    <source>
        <dbReference type="ARBA" id="ARBA00022496"/>
    </source>
</evidence>
<dbReference type="EMBL" id="QETA01000001">
    <property type="protein sequence ID" value="PWF24883.1"/>
    <property type="molecule type" value="Genomic_DNA"/>
</dbReference>
<keyword evidence="5" id="KW-0406">Ion transport</keyword>
<protein>
    <submittedName>
        <fullName evidence="16">TonB-dependent siderophore receptor</fullName>
    </submittedName>
</protein>
<dbReference type="InterPro" id="IPR039426">
    <property type="entry name" value="TonB-dep_rcpt-like"/>
</dbReference>
<evidence type="ECO:0000256" key="3">
    <source>
        <dbReference type="ARBA" id="ARBA00022448"/>
    </source>
</evidence>
<keyword evidence="7" id="KW-0408">Iron</keyword>
<evidence type="ECO:0000256" key="12">
    <source>
        <dbReference type="PROSITE-ProRule" id="PRU01360"/>
    </source>
</evidence>
<accession>A0A2V1K3S4</accession>
<dbReference type="Gene3D" id="2.170.130.10">
    <property type="entry name" value="TonB-dependent receptor, plug domain"/>
    <property type="match status" value="1"/>
</dbReference>
<evidence type="ECO:0000256" key="9">
    <source>
        <dbReference type="ARBA" id="ARBA00023136"/>
    </source>
</evidence>
<dbReference type="InterPro" id="IPR011662">
    <property type="entry name" value="Secretin/TonB_short_N"/>
</dbReference>
<evidence type="ECO:0000256" key="7">
    <source>
        <dbReference type="ARBA" id="ARBA00023004"/>
    </source>
</evidence>
<evidence type="ECO:0000256" key="11">
    <source>
        <dbReference type="ARBA" id="ARBA00023237"/>
    </source>
</evidence>
<keyword evidence="8 13" id="KW-0798">TonB box</keyword>